<feature type="region of interest" description="Disordered" evidence="1">
    <location>
        <begin position="43"/>
        <end position="64"/>
    </location>
</feature>
<protein>
    <submittedName>
        <fullName evidence="2">Uncharacterized protein</fullName>
    </submittedName>
</protein>
<comment type="caution">
    <text evidence="2">The sequence shown here is derived from an EMBL/GenBank/DDBJ whole genome shotgun (WGS) entry which is preliminary data.</text>
</comment>
<dbReference type="PATRIC" id="fig|1122985.7.peg.1323"/>
<evidence type="ECO:0000256" key="1">
    <source>
        <dbReference type="SAM" id="MobiDB-lite"/>
    </source>
</evidence>
<evidence type="ECO:0000313" key="2">
    <source>
        <dbReference type="EMBL" id="KDR52698.1"/>
    </source>
</evidence>
<proteinExistence type="predicted"/>
<keyword evidence="3" id="KW-1185">Reference proteome</keyword>
<evidence type="ECO:0000313" key="3">
    <source>
        <dbReference type="Proteomes" id="UP000027442"/>
    </source>
</evidence>
<organism evidence="2 3">
    <name type="scientific">Hoylesella loescheii DSM 19665 = JCM 12249 = ATCC 15930</name>
    <dbReference type="NCBI Taxonomy" id="1122985"/>
    <lineage>
        <taxon>Bacteria</taxon>
        <taxon>Pseudomonadati</taxon>
        <taxon>Bacteroidota</taxon>
        <taxon>Bacteroidia</taxon>
        <taxon>Bacteroidales</taxon>
        <taxon>Prevotellaceae</taxon>
        <taxon>Hoylesella</taxon>
    </lineage>
</organism>
<sequence>MRTLNAVGFLKKQKYADVLCNEVDKYRSEYLVVRIHRAQARAKMAKRQHARQRYARKQTRGATK</sequence>
<name>A0A069QIN8_HOYLO</name>
<dbReference type="EMBL" id="JNGW01000048">
    <property type="protein sequence ID" value="KDR52698.1"/>
    <property type="molecule type" value="Genomic_DNA"/>
</dbReference>
<dbReference type="AlphaFoldDB" id="A0A069QIN8"/>
<reference evidence="2 3" key="1">
    <citation type="submission" date="2013-08" db="EMBL/GenBank/DDBJ databases">
        <authorList>
            <person name="Weinstock G."/>
            <person name="Sodergren E."/>
            <person name="Wylie T."/>
            <person name="Fulton L."/>
            <person name="Fulton R."/>
            <person name="Fronick C."/>
            <person name="O'Laughlin M."/>
            <person name="Godfrey J."/>
            <person name="Miner T."/>
            <person name="Herter B."/>
            <person name="Appelbaum E."/>
            <person name="Cordes M."/>
            <person name="Lek S."/>
            <person name="Wollam A."/>
            <person name="Pepin K.H."/>
            <person name="Palsikar V.B."/>
            <person name="Mitreva M."/>
            <person name="Wilson R.K."/>
        </authorList>
    </citation>
    <scope>NUCLEOTIDE SEQUENCE [LARGE SCALE GENOMIC DNA]</scope>
    <source>
        <strain evidence="2 3">ATCC 15930</strain>
    </source>
</reference>
<accession>A0A069QIN8</accession>
<gene>
    <name evidence="2" type="ORF">HMPREF1991_01276</name>
</gene>
<dbReference type="HOGENOM" id="CLU_186104_0_0_10"/>
<dbReference type="Proteomes" id="UP000027442">
    <property type="component" value="Unassembled WGS sequence"/>
</dbReference>